<keyword evidence="2" id="KW-1185">Reference proteome</keyword>
<reference evidence="1 2" key="1">
    <citation type="submission" date="2021-06" db="EMBL/GenBank/DDBJ databases">
        <title>A haploid diamondback moth (Plutella xylostella L.) genome assembly resolves 31 chromosomes and identifies a diamide resistance mutation.</title>
        <authorList>
            <person name="Ward C.M."/>
            <person name="Perry K.D."/>
            <person name="Baker G."/>
            <person name="Powis K."/>
            <person name="Heckel D.G."/>
            <person name="Baxter S.W."/>
        </authorList>
    </citation>
    <scope>NUCLEOTIDE SEQUENCE [LARGE SCALE GENOMIC DNA]</scope>
    <source>
        <strain evidence="1 2">LV</strain>
        <tissue evidence="1">Single pupa</tissue>
    </source>
</reference>
<evidence type="ECO:0000313" key="2">
    <source>
        <dbReference type="Proteomes" id="UP000823941"/>
    </source>
</evidence>
<proteinExistence type="predicted"/>
<evidence type="ECO:0000313" key="1">
    <source>
        <dbReference type="EMBL" id="KAG7311405.1"/>
    </source>
</evidence>
<organism evidence="1 2">
    <name type="scientific">Plutella xylostella</name>
    <name type="common">Diamondback moth</name>
    <name type="synonym">Plutella maculipennis</name>
    <dbReference type="NCBI Taxonomy" id="51655"/>
    <lineage>
        <taxon>Eukaryota</taxon>
        <taxon>Metazoa</taxon>
        <taxon>Ecdysozoa</taxon>
        <taxon>Arthropoda</taxon>
        <taxon>Hexapoda</taxon>
        <taxon>Insecta</taxon>
        <taxon>Pterygota</taxon>
        <taxon>Neoptera</taxon>
        <taxon>Endopterygota</taxon>
        <taxon>Lepidoptera</taxon>
        <taxon>Glossata</taxon>
        <taxon>Ditrysia</taxon>
        <taxon>Yponomeutoidea</taxon>
        <taxon>Plutellidae</taxon>
        <taxon>Plutella</taxon>
    </lineage>
</organism>
<protein>
    <submittedName>
        <fullName evidence="1">Uncharacterized protein</fullName>
    </submittedName>
</protein>
<name>A0ABQ7R283_PLUXY</name>
<dbReference type="EMBL" id="JAHIBW010000004">
    <property type="protein sequence ID" value="KAG7311405.1"/>
    <property type="molecule type" value="Genomic_DNA"/>
</dbReference>
<gene>
    <name evidence="1" type="ORF">JYU34_002447</name>
</gene>
<comment type="caution">
    <text evidence="1">The sequence shown here is derived from an EMBL/GenBank/DDBJ whole genome shotgun (WGS) entry which is preliminary data.</text>
</comment>
<accession>A0ABQ7R283</accession>
<dbReference type="Proteomes" id="UP000823941">
    <property type="component" value="Chromosome 4"/>
</dbReference>
<sequence length="64" mass="7432">MRGQVRRGGCSEAARALHRLAFALWRAAFHLQRGPRAPRRSRSAPSCYNRKYMVRSLPRVPRQL</sequence>